<evidence type="ECO:0000313" key="10">
    <source>
        <dbReference type="Proteomes" id="UP001065174"/>
    </source>
</evidence>
<dbReference type="Proteomes" id="UP001065174">
    <property type="component" value="Chromosome"/>
</dbReference>
<keyword evidence="4" id="KW-0808">Transferase</keyword>
<dbReference type="SMART" id="SM00387">
    <property type="entry name" value="HATPase_c"/>
    <property type="match status" value="1"/>
</dbReference>
<dbReference type="PROSITE" id="PS50109">
    <property type="entry name" value="HIS_KIN"/>
    <property type="match status" value="1"/>
</dbReference>
<evidence type="ECO:0000256" key="7">
    <source>
        <dbReference type="PROSITE-ProRule" id="PRU00339"/>
    </source>
</evidence>
<dbReference type="Gene3D" id="1.10.287.130">
    <property type="match status" value="1"/>
</dbReference>
<dbReference type="InterPro" id="IPR036097">
    <property type="entry name" value="HisK_dim/P_sf"/>
</dbReference>
<keyword evidence="3" id="KW-0597">Phosphoprotein</keyword>
<dbReference type="SUPFAM" id="SSF55874">
    <property type="entry name" value="ATPase domain of HSP90 chaperone/DNA topoisomerase II/histidine kinase"/>
    <property type="match status" value="1"/>
</dbReference>
<evidence type="ECO:0000256" key="1">
    <source>
        <dbReference type="ARBA" id="ARBA00000085"/>
    </source>
</evidence>
<keyword evidence="10" id="KW-1185">Reference proteome</keyword>
<dbReference type="Pfam" id="PF02518">
    <property type="entry name" value="HATPase_c"/>
    <property type="match status" value="1"/>
</dbReference>
<sequence length="579" mass="66938">MTSISSNRKLGTLLKKSFAKRVSDLPDAINIARKVINRCALNYDDYHQAYANCYLGYYYMILSDTAQSELYTNKAIHYFEHHRIDSGLGMCYYTLGSILYKTDNYHKALKYLLESLELFKNSEDLFGQARSLKSIASIYEVFNDYSKAEETYLKCIEIAESNEDINGISNAYNPLSGIYLKRGEIELAEATILKSIELKKQTKDKRGLAYAYYGEAKVALAREEYDRAEQLFNLSKNIHTEKGDQIGQMMALNKLGVLYFRNNEIRKAKISLHESLIIGELSKHYLIMYKAYNVLYQIAKSEGRAEEALQYLESYTHYKTIVDNKETQNVISSIKSLSEMELLEKEAIWQKAINESVERKNKELDTFVYKVAHDLRGPISSLMGLYSIVEHEISEEKSLGYFDIYNKEINRLNNIVLDFISLTQIKEKKLEKTQISFEPLVDEIINSYRYMDKFEHLEFRIKIDKTLDFYTDESTITTIIQNLIENAIKYSKPDEKGVINIKIYGRKRDIIVLVHDTGIGIEERNQNKIFDMFFRAHNDTKGTGLGLYLLKSAVEKLEGQIAFESEIGVGTTFKIILPY</sequence>
<protein>
    <recommendedName>
        <fullName evidence="2">histidine kinase</fullName>
        <ecNumber evidence="2">2.7.13.3</ecNumber>
    </recommendedName>
</protein>
<feature type="domain" description="Histidine kinase" evidence="8">
    <location>
        <begin position="370"/>
        <end position="579"/>
    </location>
</feature>
<name>A0ABY6CKM8_9BACT</name>
<dbReference type="InterPro" id="IPR050736">
    <property type="entry name" value="Sensor_HK_Regulatory"/>
</dbReference>
<feature type="repeat" description="TPR" evidence="7">
    <location>
        <begin position="89"/>
        <end position="122"/>
    </location>
</feature>
<keyword evidence="7" id="KW-0802">TPR repeat</keyword>
<evidence type="ECO:0000313" key="9">
    <source>
        <dbReference type="EMBL" id="UXP31074.1"/>
    </source>
</evidence>
<gene>
    <name evidence="9" type="ORF">N6H18_12005</name>
</gene>
<dbReference type="EC" id="2.7.13.3" evidence="2"/>
<dbReference type="RefSeq" id="WP_262308518.1">
    <property type="nucleotide sequence ID" value="NZ_CP106679.1"/>
</dbReference>
<dbReference type="Pfam" id="PF13424">
    <property type="entry name" value="TPR_12"/>
    <property type="match status" value="1"/>
</dbReference>
<dbReference type="GO" id="GO:0005524">
    <property type="term" value="F:ATP binding"/>
    <property type="evidence" value="ECO:0007669"/>
    <property type="project" value="UniProtKB-KW"/>
</dbReference>
<dbReference type="Gene3D" id="3.30.565.10">
    <property type="entry name" value="Histidine kinase-like ATPase, C-terminal domain"/>
    <property type="match status" value="1"/>
</dbReference>
<dbReference type="SMART" id="SM00028">
    <property type="entry name" value="TPR"/>
    <property type="match status" value="6"/>
</dbReference>
<evidence type="ECO:0000256" key="3">
    <source>
        <dbReference type="ARBA" id="ARBA00022553"/>
    </source>
</evidence>
<evidence type="ECO:0000256" key="4">
    <source>
        <dbReference type="ARBA" id="ARBA00022679"/>
    </source>
</evidence>
<proteinExistence type="predicted"/>
<keyword evidence="9" id="KW-0547">Nucleotide-binding</keyword>
<dbReference type="PANTHER" id="PTHR43711:SF1">
    <property type="entry name" value="HISTIDINE KINASE 1"/>
    <property type="match status" value="1"/>
</dbReference>
<organism evidence="9 10">
    <name type="scientific">Reichenbachiella agarivorans</name>
    <dbReference type="NCBI Taxonomy" id="2979464"/>
    <lineage>
        <taxon>Bacteria</taxon>
        <taxon>Pseudomonadati</taxon>
        <taxon>Bacteroidota</taxon>
        <taxon>Cytophagia</taxon>
        <taxon>Cytophagales</taxon>
        <taxon>Reichenbachiellaceae</taxon>
        <taxon>Reichenbachiella</taxon>
    </lineage>
</organism>
<feature type="repeat" description="TPR" evidence="7">
    <location>
        <begin position="129"/>
        <end position="162"/>
    </location>
</feature>
<dbReference type="InterPro" id="IPR004358">
    <property type="entry name" value="Sig_transdc_His_kin-like_C"/>
</dbReference>
<dbReference type="PROSITE" id="PS50005">
    <property type="entry name" value="TPR"/>
    <property type="match status" value="2"/>
</dbReference>
<dbReference type="InterPro" id="IPR036890">
    <property type="entry name" value="HATPase_C_sf"/>
</dbReference>
<dbReference type="Gene3D" id="1.25.40.10">
    <property type="entry name" value="Tetratricopeptide repeat domain"/>
    <property type="match status" value="2"/>
</dbReference>
<evidence type="ECO:0000256" key="6">
    <source>
        <dbReference type="ARBA" id="ARBA00023012"/>
    </source>
</evidence>
<dbReference type="PANTHER" id="PTHR43711">
    <property type="entry name" value="TWO-COMPONENT HISTIDINE KINASE"/>
    <property type="match status" value="1"/>
</dbReference>
<keyword evidence="5" id="KW-0418">Kinase</keyword>
<dbReference type="CDD" id="cd00082">
    <property type="entry name" value="HisKA"/>
    <property type="match status" value="1"/>
</dbReference>
<dbReference type="SUPFAM" id="SSF48452">
    <property type="entry name" value="TPR-like"/>
    <property type="match status" value="2"/>
</dbReference>
<dbReference type="InterPro" id="IPR003661">
    <property type="entry name" value="HisK_dim/P_dom"/>
</dbReference>
<dbReference type="InterPro" id="IPR011990">
    <property type="entry name" value="TPR-like_helical_dom_sf"/>
</dbReference>
<evidence type="ECO:0000256" key="2">
    <source>
        <dbReference type="ARBA" id="ARBA00012438"/>
    </source>
</evidence>
<evidence type="ECO:0000259" key="8">
    <source>
        <dbReference type="PROSITE" id="PS50109"/>
    </source>
</evidence>
<keyword evidence="6" id="KW-0902">Two-component regulatory system</keyword>
<reference evidence="9" key="1">
    <citation type="submission" date="2022-09" db="EMBL/GenBank/DDBJ databases">
        <title>Comparative genomics and taxonomic characterization of three novel marine species of genus Reichenbachiella exhibiting antioxidant and polysaccharide degradation activities.</title>
        <authorList>
            <person name="Muhammad N."/>
            <person name="Lee Y.-J."/>
            <person name="Ko J."/>
            <person name="Kim S.-G."/>
        </authorList>
    </citation>
    <scope>NUCLEOTIDE SEQUENCE</scope>
    <source>
        <strain evidence="9">BKB1-1</strain>
    </source>
</reference>
<evidence type="ECO:0000256" key="5">
    <source>
        <dbReference type="ARBA" id="ARBA00022777"/>
    </source>
</evidence>
<dbReference type="InterPro" id="IPR005467">
    <property type="entry name" value="His_kinase_dom"/>
</dbReference>
<comment type="catalytic activity">
    <reaction evidence="1">
        <text>ATP + protein L-histidine = ADP + protein N-phospho-L-histidine.</text>
        <dbReference type="EC" id="2.7.13.3"/>
    </reaction>
</comment>
<dbReference type="CDD" id="cd00075">
    <property type="entry name" value="HATPase"/>
    <property type="match status" value="1"/>
</dbReference>
<accession>A0ABY6CKM8</accession>
<dbReference type="SUPFAM" id="SSF47384">
    <property type="entry name" value="Homodimeric domain of signal transducing histidine kinase"/>
    <property type="match status" value="1"/>
</dbReference>
<dbReference type="InterPro" id="IPR019734">
    <property type="entry name" value="TPR_rpt"/>
</dbReference>
<dbReference type="PRINTS" id="PR00344">
    <property type="entry name" value="BCTRLSENSOR"/>
</dbReference>
<keyword evidence="9" id="KW-0067">ATP-binding</keyword>
<dbReference type="InterPro" id="IPR003594">
    <property type="entry name" value="HATPase_dom"/>
</dbReference>
<dbReference type="EMBL" id="CP106679">
    <property type="protein sequence ID" value="UXP31074.1"/>
    <property type="molecule type" value="Genomic_DNA"/>
</dbReference>